<dbReference type="AlphaFoldDB" id="A0A076KUM1"/>
<name>A0A076KUM1_NEPPI</name>
<evidence type="ECO:0000313" key="1">
    <source>
        <dbReference type="EMBL" id="AII98046.1"/>
    </source>
</evidence>
<accession>A0A076KUM1</accession>
<dbReference type="EMBL" id="KF433725">
    <property type="protein sequence ID" value="AII98046.1"/>
    <property type="molecule type" value="mRNA"/>
</dbReference>
<protein>
    <submittedName>
        <fullName evidence="1">BLTX695</fullName>
    </submittedName>
</protein>
<organism evidence="1">
    <name type="scientific">Nephila pilipes</name>
    <name type="common">Giant wood spider</name>
    <name type="synonym">Nephila maculata</name>
    <dbReference type="NCBI Taxonomy" id="299642"/>
    <lineage>
        <taxon>Eukaryota</taxon>
        <taxon>Metazoa</taxon>
        <taxon>Ecdysozoa</taxon>
        <taxon>Arthropoda</taxon>
        <taxon>Chelicerata</taxon>
        <taxon>Arachnida</taxon>
        <taxon>Araneae</taxon>
        <taxon>Araneomorphae</taxon>
        <taxon>Entelegynae</taxon>
        <taxon>Araneoidea</taxon>
        <taxon>Nephilidae</taxon>
        <taxon>Nephila</taxon>
    </lineage>
</organism>
<reference evidence="1" key="1">
    <citation type="submission" date="2013-07" db="EMBL/GenBank/DDBJ databases">
        <title>Nephila pilipes venom gland.</title>
        <authorList>
            <person name="Huo L.J."/>
        </authorList>
    </citation>
    <scope>NUCLEOTIDE SEQUENCE</scope>
    <source>
        <tissue evidence="1">Venom gland</tissue>
    </source>
</reference>
<proteinExistence type="evidence at transcript level"/>
<sequence>MTKHQHRRSFNLTLCGGKLNRLLI</sequence>